<proteinExistence type="predicted"/>
<evidence type="ECO:0000313" key="2">
    <source>
        <dbReference type="Proteomes" id="UP000678499"/>
    </source>
</evidence>
<protein>
    <submittedName>
        <fullName evidence="1">Uncharacterized protein</fullName>
    </submittedName>
</protein>
<sequence length="118" mass="13436">MKIAMLQMGFVSFLQSMIVEEQVQRRMAEISDETVNEKMQVESDAGKSIGQHEGITAFINEANHNFLNPLVAPGRVTREADEHKIPEFLDDAWSADVYLFEILDMRRERAGATPLRNL</sequence>
<gene>
    <name evidence="1" type="ORF">NMOB1V02_LOCUS2261</name>
</gene>
<dbReference type="EMBL" id="CAJPEX010000250">
    <property type="protein sequence ID" value="CAG0914582.1"/>
    <property type="molecule type" value="Genomic_DNA"/>
</dbReference>
<accession>A0A7R9BG01</accession>
<dbReference type="Proteomes" id="UP000678499">
    <property type="component" value="Unassembled WGS sequence"/>
</dbReference>
<reference evidence="1" key="1">
    <citation type="submission" date="2020-11" db="EMBL/GenBank/DDBJ databases">
        <authorList>
            <person name="Tran Van P."/>
        </authorList>
    </citation>
    <scope>NUCLEOTIDE SEQUENCE</scope>
</reference>
<name>A0A7R9BG01_9CRUS</name>
<dbReference type="EMBL" id="OA882287">
    <property type="protein sequence ID" value="CAD7274430.1"/>
    <property type="molecule type" value="Genomic_DNA"/>
</dbReference>
<organism evidence="1">
    <name type="scientific">Notodromas monacha</name>
    <dbReference type="NCBI Taxonomy" id="399045"/>
    <lineage>
        <taxon>Eukaryota</taxon>
        <taxon>Metazoa</taxon>
        <taxon>Ecdysozoa</taxon>
        <taxon>Arthropoda</taxon>
        <taxon>Crustacea</taxon>
        <taxon>Oligostraca</taxon>
        <taxon>Ostracoda</taxon>
        <taxon>Podocopa</taxon>
        <taxon>Podocopida</taxon>
        <taxon>Cypridocopina</taxon>
        <taxon>Cypridoidea</taxon>
        <taxon>Cyprididae</taxon>
        <taxon>Notodromas</taxon>
    </lineage>
</organism>
<dbReference type="AlphaFoldDB" id="A0A7R9BG01"/>
<evidence type="ECO:0000313" key="1">
    <source>
        <dbReference type="EMBL" id="CAD7274430.1"/>
    </source>
</evidence>
<keyword evidence="2" id="KW-1185">Reference proteome</keyword>